<evidence type="ECO:0000256" key="13">
    <source>
        <dbReference type="PIRSR" id="PIRSR001400-1"/>
    </source>
</evidence>
<keyword evidence="6 12" id="KW-0964">Secreted</keyword>
<dbReference type="Pfam" id="PF00113">
    <property type="entry name" value="Enolase_C"/>
    <property type="match status" value="1"/>
</dbReference>
<dbReference type="PRINTS" id="PR00148">
    <property type="entry name" value="ENOLASE"/>
</dbReference>
<accession>A0AA44DLU2</accession>
<dbReference type="InterPro" id="IPR020811">
    <property type="entry name" value="Enolase_N"/>
</dbReference>
<evidence type="ECO:0000256" key="2">
    <source>
        <dbReference type="ARBA" id="ARBA00009604"/>
    </source>
</evidence>
<dbReference type="GO" id="GO:0000015">
    <property type="term" value="C:phosphopyruvate hydratase complex"/>
    <property type="evidence" value="ECO:0007669"/>
    <property type="project" value="InterPro"/>
</dbReference>
<dbReference type="PROSITE" id="PS00164">
    <property type="entry name" value="ENOLASE"/>
    <property type="match status" value="1"/>
</dbReference>
<dbReference type="NCBIfam" id="TIGR01060">
    <property type="entry name" value="eno"/>
    <property type="match status" value="1"/>
</dbReference>
<sequence>MSLIDLVYAREVLDSRGNPTVEVEVVLESGVTGRAIVPSGASTGAFEAVELRDGDKGRYLGKGVEKAVDNVNEIIAPELEGMDATDQPGIDGLLIELDGTPNKGKLGANAILGVSMAVARAAAEEVGLPLFQYIGGVNAKQLPVPMMNILNGGEHADNNVDVQEFMILPVGAKSFREGLRMGAEVFHSLKKVLGEKGLACGVGDEGGFAPNLDSNRAALELIVEAISKAGYEPGKDVMLGLDVAATEMYNKETKKYVLAGEGKELTSAEMVDLYEDWANNFPIITIEDGLDEEDWDGWKVLTDRLGNKLQLVGDDLFVTNTERLERGIEAGVANSILVKVNQIGTLTETLDAIEMAKRAGYTAVISHRSGETEDTTIADLAVAVNAGQIKTGAPSRTDRVAKYNQLLRIEEMVGESARYCGLNSFYNLKK</sequence>
<dbReference type="Gene3D" id="3.30.390.10">
    <property type="entry name" value="Enolase-like, N-terminal domain"/>
    <property type="match status" value="1"/>
</dbReference>
<feature type="binding site" evidence="12">
    <location>
        <position position="369"/>
    </location>
    <ligand>
        <name>(2R)-2-phosphoglycerate</name>
        <dbReference type="ChEBI" id="CHEBI:58289"/>
    </ligand>
</feature>
<dbReference type="RefSeq" id="WP_021430229.1">
    <property type="nucleotide sequence ID" value="NZ_JABAFD010000006.1"/>
</dbReference>
<dbReference type="HAMAP" id="MF_00318">
    <property type="entry name" value="Enolase"/>
    <property type="match status" value="1"/>
</dbReference>
<evidence type="ECO:0000256" key="8">
    <source>
        <dbReference type="ARBA" id="ARBA00022842"/>
    </source>
</evidence>
<evidence type="ECO:0000259" key="17">
    <source>
        <dbReference type="SMART" id="SM01193"/>
    </source>
</evidence>
<keyword evidence="10 12" id="KW-0456">Lyase</keyword>
<feature type="domain" description="Enolase N-terminal" evidence="17">
    <location>
        <begin position="4"/>
        <end position="134"/>
    </location>
</feature>
<dbReference type="InterPro" id="IPR020809">
    <property type="entry name" value="Enolase_CS"/>
</dbReference>
<evidence type="ECO:0000256" key="14">
    <source>
        <dbReference type="PIRSR" id="PIRSR001400-2"/>
    </source>
</evidence>
<dbReference type="InterPro" id="IPR029017">
    <property type="entry name" value="Enolase-like_N"/>
</dbReference>
<dbReference type="GO" id="GO:0004634">
    <property type="term" value="F:phosphopyruvate hydratase activity"/>
    <property type="evidence" value="ECO:0007669"/>
    <property type="project" value="UniProtKB-UniRule"/>
</dbReference>
<feature type="binding site" evidence="12 15">
    <location>
        <position position="242"/>
    </location>
    <ligand>
        <name>Mg(2+)</name>
        <dbReference type="ChEBI" id="CHEBI:18420"/>
    </ligand>
</feature>
<dbReference type="SUPFAM" id="SSF54826">
    <property type="entry name" value="Enolase N-terminal domain-like"/>
    <property type="match status" value="1"/>
</dbReference>
<evidence type="ECO:0000256" key="4">
    <source>
        <dbReference type="ARBA" id="ARBA00017068"/>
    </source>
</evidence>
<dbReference type="SUPFAM" id="SSF51604">
    <property type="entry name" value="Enolase C-terminal domain-like"/>
    <property type="match status" value="1"/>
</dbReference>
<dbReference type="PANTHER" id="PTHR11902:SF1">
    <property type="entry name" value="ENOLASE"/>
    <property type="match status" value="1"/>
</dbReference>
<organism evidence="18 19">
    <name type="scientific">Paraclostridium bifermentans</name>
    <name type="common">Clostridium bifermentans</name>
    <dbReference type="NCBI Taxonomy" id="1490"/>
    <lineage>
        <taxon>Bacteria</taxon>
        <taxon>Bacillati</taxon>
        <taxon>Bacillota</taxon>
        <taxon>Clostridia</taxon>
        <taxon>Peptostreptococcales</taxon>
        <taxon>Peptostreptococcaceae</taxon>
        <taxon>Paraclostridium</taxon>
    </lineage>
</organism>
<feature type="binding site" evidence="14">
    <location>
        <position position="390"/>
    </location>
    <ligand>
        <name>substrate</name>
    </ligand>
</feature>
<dbReference type="Pfam" id="PF03952">
    <property type="entry name" value="Enolase_N"/>
    <property type="match status" value="1"/>
</dbReference>
<dbReference type="Proteomes" id="UP000573963">
    <property type="component" value="Unassembled WGS sequence"/>
</dbReference>
<feature type="binding site" evidence="14">
    <location>
        <position position="155"/>
    </location>
    <ligand>
        <name>substrate</name>
    </ligand>
</feature>
<dbReference type="EC" id="4.2.1.11" evidence="3 12"/>
<dbReference type="SFLD" id="SFLDF00002">
    <property type="entry name" value="enolase"/>
    <property type="match status" value="1"/>
</dbReference>
<comment type="caution">
    <text evidence="18">The sequence shown here is derived from an EMBL/GenBank/DDBJ whole genome shotgun (WGS) entry which is preliminary data.</text>
</comment>
<evidence type="ECO:0000256" key="12">
    <source>
        <dbReference type="HAMAP-Rule" id="MF_00318"/>
    </source>
</evidence>
<dbReference type="GO" id="GO:0006096">
    <property type="term" value="P:glycolytic process"/>
    <property type="evidence" value="ECO:0007669"/>
    <property type="project" value="UniProtKB-UniRule"/>
</dbReference>
<evidence type="ECO:0000256" key="3">
    <source>
        <dbReference type="ARBA" id="ARBA00012058"/>
    </source>
</evidence>
<comment type="similarity">
    <text evidence="2 12">Belongs to the enolase family.</text>
</comment>
<feature type="binding site" evidence="12 15">
    <location>
        <position position="314"/>
    </location>
    <ligand>
        <name>Mg(2+)</name>
        <dbReference type="ChEBI" id="CHEBI:18420"/>
    </ligand>
</feature>
<gene>
    <name evidence="12 18" type="primary">eno</name>
    <name evidence="18" type="ORF">HF875_11095</name>
</gene>
<evidence type="ECO:0000256" key="6">
    <source>
        <dbReference type="ARBA" id="ARBA00022525"/>
    </source>
</evidence>
<evidence type="ECO:0000313" key="19">
    <source>
        <dbReference type="Proteomes" id="UP000573963"/>
    </source>
</evidence>
<feature type="binding site" evidence="14">
    <location>
        <position position="164"/>
    </location>
    <ligand>
        <name>substrate</name>
    </ligand>
</feature>
<proteinExistence type="inferred from homology"/>
<dbReference type="GO" id="GO:0009986">
    <property type="term" value="C:cell surface"/>
    <property type="evidence" value="ECO:0007669"/>
    <property type="project" value="UniProtKB-SubCell"/>
</dbReference>
<feature type="binding site" evidence="12">
    <location>
        <position position="163"/>
    </location>
    <ligand>
        <name>(2R)-2-phosphoglycerate</name>
        <dbReference type="ChEBI" id="CHEBI:58289"/>
    </ligand>
</feature>
<evidence type="ECO:0000313" key="18">
    <source>
        <dbReference type="EMBL" id="NME10069.1"/>
    </source>
</evidence>
<dbReference type="InterPro" id="IPR000941">
    <property type="entry name" value="Enolase"/>
</dbReference>
<dbReference type="SMART" id="SM01193">
    <property type="entry name" value="Enolase_N"/>
    <property type="match status" value="1"/>
</dbReference>
<feature type="binding site" evidence="14">
    <location>
        <begin position="366"/>
        <end position="369"/>
    </location>
    <ligand>
        <name>substrate</name>
    </ligand>
</feature>
<feature type="active site" description="Proton donor" evidence="12 13">
    <location>
        <position position="205"/>
    </location>
</feature>
<comment type="catalytic activity">
    <reaction evidence="11">
        <text>(2R)-2-phosphoglycerate = phosphoenolpyruvate + H2O</text>
        <dbReference type="Rhea" id="RHEA:10164"/>
        <dbReference type="ChEBI" id="CHEBI:15377"/>
        <dbReference type="ChEBI" id="CHEBI:58289"/>
        <dbReference type="ChEBI" id="CHEBI:58702"/>
        <dbReference type="EC" id="4.2.1.11"/>
    </reaction>
    <physiologicalReaction direction="left-to-right" evidence="11">
        <dbReference type="Rhea" id="RHEA:10165"/>
    </physiologicalReaction>
</comment>
<evidence type="ECO:0000256" key="15">
    <source>
        <dbReference type="PIRSR" id="PIRSR001400-3"/>
    </source>
</evidence>
<feature type="domain" description="Enolase C-terminal TIM barrel" evidence="16">
    <location>
        <begin position="139"/>
        <end position="427"/>
    </location>
</feature>
<feature type="binding site" evidence="12">
    <location>
        <position position="368"/>
    </location>
    <ligand>
        <name>(2R)-2-phosphoglycerate</name>
        <dbReference type="ChEBI" id="CHEBI:58289"/>
    </ligand>
</feature>
<evidence type="ECO:0000256" key="5">
    <source>
        <dbReference type="ARBA" id="ARBA00022490"/>
    </source>
</evidence>
<dbReference type="InterPro" id="IPR020810">
    <property type="entry name" value="Enolase_C"/>
</dbReference>
<dbReference type="FunFam" id="3.20.20.120:FF:000001">
    <property type="entry name" value="Enolase"/>
    <property type="match status" value="1"/>
</dbReference>
<dbReference type="EMBL" id="JABAFD010000006">
    <property type="protein sequence ID" value="NME10069.1"/>
    <property type="molecule type" value="Genomic_DNA"/>
</dbReference>
<name>A0AA44DLU2_PARBF</name>
<feature type="binding site" evidence="14">
    <location>
        <position position="314"/>
    </location>
    <ligand>
        <name>substrate</name>
    </ligand>
</feature>
<evidence type="ECO:0000259" key="16">
    <source>
        <dbReference type="SMART" id="SM01192"/>
    </source>
</evidence>
<comment type="subcellular location">
    <subcellularLocation>
        <location evidence="12">Cytoplasm</location>
    </subcellularLocation>
    <subcellularLocation>
        <location evidence="12">Secreted</location>
    </subcellularLocation>
    <subcellularLocation>
        <location evidence="12">Cell surface</location>
    </subcellularLocation>
    <text evidence="12">Fractions of enolase are present in both the cytoplasm and on the cell surface.</text>
</comment>
<feature type="binding site" evidence="14">
    <location>
        <position position="287"/>
    </location>
    <ligand>
        <name>substrate</name>
    </ligand>
</feature>
<dbReference type="Gene3D" id="3.20.20.120">
    <property type="entry name" value="Enolase-like C-terminal domain"/>
    <property type="match status" value="1"/>
</dbReference>
<reference evidence="18 19" key="1">
    <citation type="submission" date="2020-04" db="EMBL/GenBank/DDBJ databases">
        <authorList>
            <person name="Hitch T.C.A."/>
            <person name="Wylensek D."/>
            <person name="Clavel T."/>
        </authorList>
    </citation>
    <scope>NUCLEOTIDE SEQUENCE [LARGE SCALE GENOMIC DNA]</scope>
    <source>
        <strain evidence="18 19">Med78_4-601-WT-2</strain>
    </source>
</reference>
<comment type="cofactor">
    <cofactor evidence="15">
        <name>Mg(2+)</name>
        <dbReference type="ChEBI" id="CHEBI:18420"/>
    </cofactor>
    <text evidence="15">Mg(2+) is required for catalysis and for stabilizing the dimer.</text>
</comment>
<dbReference type="AlphaFoldDB" id="A0AA44DLU2"/>
<dbReference type="SFLD" id="SFLDG00178">
    <property type="entry name" value="enolase"/>
    <property type="match status" value="1"/>
</dbReference>
<dbReference type="CDD" id="cd03313">
    <property type="entry name" value="enolase"/>
    <property type="match status" value="1"/>
</dbReference>
<evidence type="ECO:0000256" key="11">
    <source>
        <dbReference type="ARBA" id="ARBA00048951"/>
    </source>
</evidence>
<keyword evidence="9 12" id="KW-0324">Glycolysis</keyword>
<evidence type="ECO:0000256" key="1">
    <source>
        <dbReference type="ARBA" id="ARBA00005031"/>
    </source>
</evidence>
<dbReference type="SMART" id="SM01192">
    <property type="entry name" value="Enolase_C"/>
    <property type="match status" value="1"/>
</dbReference>
<dbReference type="GO" id="GO:0005576">
    <property type="term" value="C:extracellular region"/>
    <property type="evidence" value="ECO:0007669"/>
    <property type="project" value="UniProtKB-SubCell"/>
</dbReference>
<dbReference type="SFLD" id="SFLDS00001">
    <property type="entry name" value="Enolase"/>
    <property type="match status" value="1"/>
</dbReference>
<comment type="pathway">
    <text evidence="1 12">Carbohydrate degradation; glycolysis; pyruvate from D-glyceraldehyde 3-phosphate: step 4/5.</text>
</comment>
<evidence type="ECO:0000256" key="10">
    <source>
        <dbReference type="ARBA" id="ARBA00023239"/>
    </source>
</evidence>
<evidence type="ECO:0000256" key="7">
    <source>
        <dbReference type="ARBA" id="ARBA00022723"/>
    </source>
</evidence>
<dbReference type="InterPro" id="IPR036849">
    <property type="entry name" value="Enolase-like_C_sf"/>
</dbReference>
<keyword evidence="5 12" id="KW-0963">Cytoplasm</keyword>
<keyword evidence="7 12" id="KW-0479">Metal-binding</keyword>
<comment type="function">
    <text evidence="12">Catalyzes the reversible conversion of 2-phosphoglycerate (2-PG) into phosphoenolpyruvate (PEP). It is essential for the degradation of carbohydrates via glycolysis.</text>
</comment>
<comment type="cofactor">
    <cofactor evidence="12">
        <name>Mg(2+)</name>
        <dbReference type="ChEBI" id="CHEBI:18420"/>
    </cofactor>
    <text evidence="12">Binds a second Mg(2+) ion via substrate during catalysis.</text>
</comment>
<feature type="binding site" evidence="12">
    <location>
        <position position="390"/>
    </location>
    <ligand>
        <name>(2R)-2-phosphoglycerate</name>
        <dbReference type="ChEBI" id="CHEBI:58289"/>
    </ligand>
</feature>
<dbReference type="GO" id="GO:0000287">
    <property type="term" value="F:magnesium ion binding"/>
    <property type="evidence" value="ECO:0007669"/>
    <property type="project" value="UniProtKB-UniRule"/>
</dbReference>
<feature type="binding site" evidence="12">
    <location>
        <position position="339"/>
    </location>
    <ligand>
        <name>(2R)-2-phosphoglycerate</name>
        <dbReference type="ChEBI" id="CHEBI:58289"/>
    </ligand>
</feature>
<keyword evidence="8 12" id="KW-0460">Magnesium</keyword>
<dbReference type="PIRSF" id="PIRSF001400">
    <property type="entry name" value="Enolase"/>
    <property type="match status" value="1"/>
</dbReference>
<feature type="active site" description="Proton acceptor" evidence="12 13">
    <location>
        <position position="339"/>
    </location>
</feature>
<dbReference type="FunFam" id="3.30.390.10:FF:000001">
    <property type="entry name" value="Enolase"/>
    <property type="match status" value="1"/>
</dbReference>
<feature type="binding site" evidence="12 15">
    <location>
        <position position="287"/>
    </location>
    <ligand>
        <name>Mg(2+)</name>
        <dbReference type="ChEBI" id="CHEBI:18420"/>
    </ligand>
</feature>
<evidence type="ECO:0000256" key="9">
    <source>
        <dbReference type="ARBA" id="ARBA00023152"/>
    </source>
</evidence>
<dbReference type="PANTHER" id="PTHR11902">
    <property type="entry name" value="ENOLASE"/>
    <property type="match status" value="1"/>
</dbReference>
<protein>
    <recommendedName>
        <fullName evidence="4 12">Enolase</fullName>
        <ecNumber evidence="3 12">4.2.1.11</ecNumber>
    </recommendedName>
    <alternativeName>
        <fullName evidence="12">2-phospho-D-glycerate hydro-lyase</fullName>
    </alternativeName>
    <alternativeName>
        <fullName evidence="12">2-phosphoglycerate dehydratase</fullName>
    </alternativeName>
</protein>